<keyword evidence="2" id="KW-0134">Cell wall</keyword>
<proteinExistence type="predicted"/>
<evidence type="ECO:0000256" key="1">
    <source>
        <dbReference type="ARBA" id="ARBA00004191"/>
    </source>
</evidence>
<keyword evidence="4 7" id="KW-0732">Signal</keyword>
<dbReference type="EMBL" id="JBEZFP010000274">
    <property type="protein sequence ID" value="MEU8140228.1"/>
    <property type="molecule type" value="Genomic_DNA"/>
</dbReference>
<evidence type="ECO:0000313" key="9">
    <source>
        <dbReference type="EMBL" id="MEU8140228.1"/>
    </source>
</evidence>
<keyword evidence="10" id="KW-1185">Reference proteome</keyword>
<keyword evidence="6" id="KW-0034">Amyloid</keyword>
<dbReference type="InterPro" id="IPR005528">
    <property type="entry name" value="ChpA-H"/>
</dbReference>
<reference evidence="9 10" key="1">
    <citation type="submission" date="2024-06" db="EMBL/GenBank/DDBJ databases">
        <title>The Natural Products Discovery Center: Release of the First 8490 Sequenced Strains for Exploring Actinobacteria Biosynthetic Diversity.</title>
        <authorList>
            <person name="Kalkreuter E."/>
            <person name="Kautsar S.A."/>
            <person name="Yang D."/>
            <person name="Bader C.D."/>
            <person name="Teijaro C.N."/>
            <person name="Fluegel L."/>
            <person name="Davis C.M."/>
            <person name="Simpson J.R."/>
            <person name="Lauterbach L."/>
            <person name="Steele A.D."/>
            <person name="Gui C."/>
            <person name="Meng S."/>
            <person name="Li G."/>
            <person name="Viehrig K."/>
            <person name="Ye F."/>
            <person name="Su P."/>
            <person name="Kiefer A.F."/>
            <person name="Nichols A."/>
            <person name="Cepeda A.J."/>
            <person name="Yan W."/>
            <person name="Fan B."/>
            <person name="Jiang Y."/>
            <person name="Adhikari A."/>
            <person name="Zheng C.-J."/>
            <person name="Schuster L."/>
            <person name="Cowan T.M."/>
            <person name="Smanski M.J."/>
            <person name="Chevrette M.G."/>
            <person name="De Carvalho L.P.S."/>
            <person name="Shen B."/>
        </authorList>
    </citation>
    <scope>NUCLEOTIDE SEQUENCE [LARGE SCALE GENOMIC DNA]</scope>
    <source>
        <strain evidence="9 10">NPDC048946</strain>
    </source>
</reference>
<keyword evidence="5" id="KW-0130">Cell adhesion</keyword>
<evidence type="ECO:0000256" key="7">
    <source>
        <dbReference type="SAM" id="SignalP"/>
    </source>
</evidence>
<name>A0ABV3DWV4_9ACTN</name>
<evidence type="ECO:0000313" key="10">
    <source>
        <dbReference type="Proteomes" id="UP001551482"/>
    </source>
</evidence>
<comment type="caution">
    <text evidence="9">The sequence shown here is derived from an EMBL/GenBank/DDBJ whole genome shotgun (WGS) entry which is preliminary data.</text>
</comment>
<dbReference type="PROSITE" id="PS51884">
    <property type="entry name" value="CHAPLIN"/>
    <property type="match status" value="1"/>
</dbReference>
<protein>
    <submittedName>
        <fullName evidence="9">Chaplin</fullName>
    </submittedName>
</protein>
<evidence type="ECO:0000256" key="6">
    <source>
        <dbReference type="ARBA" id="ARBA00023087"/>
    </source>
</evidence>
<accession>A0ABV3DWV4</accession>
<feature type="signal peptide" evidence="7">
    <location>
        <begin position="1"/>
        <end position="27"/>
    </location>
</feature>
<dbReference type="Pfam" id="PF03777">
    <property type="entry name" value="ChpA-C"/>
    <property type="match status" value="1"/>
</dbReference>
<organism evidence="9 10">
    <name type="scientific">Streptodolium elevatio</name>
    <dbReference type="NCBI Taxonomy" id="3157996"/>
    <lineage>
        <taxon>Bacteria</taxon>
        <taxon>Bacillati</taxon>
        <taxon>Actinomycetota</taxon>
        <taxon>Actinomycetes</taxon>
        <taxon>Kitasatosporales</taxon>
        <taxon>Streptomycetaceae</taxon>
        <taxon>Streptodolium</taxon>
    </lineage>
</organism>
<evidence type="ECO:0000256" key="2">
    <source>
        <dbReference type="ARBA" id="ARBA00022512"/>
    </source>
</evidence>
<comment type="subcellular location">
    <subcellularLocation>
        <location evidence="1">Secreted</location>
        <location evidence="1">Cell wall</location>
    </subcellularLocation>
</comment>
<dbReference type="Proteomes" id="UP001551482">
    <property type="component" value="Unassembled WGS sequence"/>
</dbReference>
<evidence type="ECO:0000256" key="4">
    <source>
        <dbReference type="ARBA" id="ARBA00022729"/>
    </source>
</evidence>
<sequence>MDTFKKASILVAGSAALIMAGAGAANAEADADGAAVGSPGVISGNLAQVPVHVPVNVCGNSVNVIGVLNPAFGNFCANVDGH</sequence>
<feature type="domain" description="Chaplin" evidence="8">
    <location>
        <begin position="38"/>
        <end position="78"/>
    </location>
</feature>
<gene>
    <name evidence="9" type="ORF">AB0C36_42955</name>
</gene>
<feature type="chain" id="PRO_5045295982" evidence="7">
    <location>
        <begin position="28"/>
        <end position="82"/>
    </location>
</feature>
<evidence type="ECO:0000256" key="5">
    <source>
        <dbReference type="ARBA" id="ARBA00022889"/>
    </source>
</evidence>
<evidence type="ECO:0000259" key="8">
    <source>
        <dbReference type="PROSITE" id="PS51884"/>
    </source>
</evidence>
<dbReference type="RefSeq" id="WP_358365204.1">
    <property type="nucleotide sequence ID" value="NZ_JBEZFP010000274.1"/>
</dbReference>
<evidence type="ECO:0000256" key="3">
    <source>
        <dbReference type="ARBA" id="ARBA00022525"/>
    </source>
</evidence>
<keyword evidence="3" id="KW-0964">Secreted</keyword>